<dbReference type="STRING" id="1850254.LPB137_04160"/>
<organism evidence="3 4">
    <name type="scientific">Poseidonibacter parvus</name>
    <dbReference type="NCBI Taxonomy" id="1850254"/>
    <lineage>
        <taxon>Bacteria</taxon>
        <taxon>Pseudomonadati</taxon>
        <taxon>Campylobacterota</taxon>
        <taxon>Epsilonproteobacteria</taxon>
        <taxon>Campylobacterales</taxon>
        <taxon>Arcobacteraceae</taxon>
        <taxon>Poseidonibacter</taxon>
    </lineage>
</organism>
<evidence type="ECO:0000256" key="1">
    <source>
        <dbReference type="ARBA" id="ARBA00022729"/>
    </source>
</evidence>
<dbReference type="OrthoDB" id="368476at2"/>
<dbReference type="SMART" id="SM00062">
    <property type="entry name" value="PBPb"/>
    <property type="match status" value="1"/>
</dbReference>
<name>A0A1P8KKL2_9BACT</name>
<accession>A0A1P8KKL2</accession>
<dbReference type="PANTHER" id="PTHR35936">
    <property type="entry name" value="MEMBRANE-BOUND LYTIC MUREIN TRANSGLYCOSYLASE F"/>
    <property type="match status" value="1"/>
</dbReference>
<reference evidence="3 4" key="1">
    <citation type="submission" date="2017-01" db="EMBL/GenBank/DDBJ databases">
        <title>Genome sequencing of Arcobacter sp. LPB0137.</title>
        <authorList>
            <person name="Lee G.-W."/>
            <person name="Yi H."/>
        </authorList>
    </citation>
    <scope>NUCLEOTIDE SEQUENCE [LARGE SCALE GENOMIC DNA]</scope>
    <source>
        <strain evidence="3 4">LPB0137</strain>
    </source>
</reference>
<sequence>MLKLSSQLIIIILIFSSSLFSYDLKEIKQKGELRHLGMPYANFVTGSGDGLSVEVMKGFAKHLNVNYKFVPSNLEKFFGDLTGQHAKNSENGLKLLDNTPIIGDVIASGLTILNWREEVVNFSKPTFPSGVWLIARAESKLNPIKPSGDIQKDIKQVKSFIKDKTVLAIEDTCLDPRLYNLKNTNAKILLQSKEIKLNELVPAIMSRKAETTLLDVPDALVALEKWPGLIKVIGPISKKQNMAVGFRKDSPELLKEFNIYLEKIKKDGTYNDLVKKYYPDIFYYYGDFFKND</sequence>
<proteinExistence type="predicted"/>
<keyword evidence="1" id="KW-0732">Signal</keyword>
<dbReference type="Pfam" id="PF00497">
    <property type="entry name" value="SBP_bac_3"/>
    <property type="match status" value="1"/>
</dbReference>
<dbReference type="InterPro" id="IPR001638">
    <property type="entry name" value="Solute-binding_3/MltF_N"/>
</dbReference>
<dbReference type="Gene3D" id="3.40.190.10">
    <property type="entry name" value="Periplasmic binding protein-like II"/>
    <property type="match status" value="2"/>
</dbReference>
<dbReference type="AlphaFoldDB" id="A0A1P8KKL2"/>
<dbReference type="KEGG" id="alp:LPB137_04160"/>
<dbReference type="SUPFAM" id="SSF53850">
    <property type="entry name" value="Periplasmic binding protein-like II"/>
    <property type="match status" value="1"/>
</dbReference>
<evidence type="ECO:0000259" key="2">
    <source>
        <dbReference type="SMART" id="SM00062"/>
    </source>
</evidence>
<evidence type="ECO:0000313" key="3">
    <source>
        <dbReference type="EMBL" id="APW65089.1"/>
    </source>
</evidence>
<dbReference type="EMBL" id="CP019070">
    <property type="protein sequence ID" value="APW65089.1"/>
    <property type="molecule type" value="Genomic_DNA"/>
</dbReference>
<dbReference type="Proteomes" id="UP000186074">
    <property type="component" value="Chromosome"/>
</dbReference>
<dbReference type="PANTHER" id="PTHR35936:SF17">
    <property type="entry name" value="ARGININE-BINDING EXTRACELLULAR PROTEIN ARTP"/>
    <property type="match status" value="1"/>
</dbReference>
<keyword evidence="4" id="KW-1185">Reference proteome</keyword>
<gene>
    <name evidence="3" type="ORF">LPB137_04160</name>
</gene>
<evidence type="ECO:0000313" key="4">
    <source>
        <dbReference type="Proteomes" id="UP000186074"/>
    </source>
</evidence>
<protein>
    <submittedName>
        <fullName evidence="3">ABC transporter substrate-binding protein</fullName>
    </submittedName>
</protein>
<feature type="domain" description="Solute-binding protein family 3/N-terminal" evidence="2">
    <location>
        <begin position="42"/>
        <end position="280"/>
    </location>
</feature>